<evidence type="ECO:0000313" key="1">
    <source>
        <dbReference type="EMBL" id="CVK33651.1"/>
    </source>
</evidence>
<sequence>MYTDFNLEHIPKVLCDRISTWFRTLWRTFADN</sequence>
<gene>
    <name evidence="1" type="ORF">MMAB1_2438</name>
</gene>
<dbReference type="Proteomes" id="UP000069850">
    <property type="component" value="Chromosome 1"/>
</dbReference>
<dbReference type="EMBL" id="LT158599">
    <property type="protein sequence ID" value="CVK33651.1"/>
    <property type="molecule type" value="Genomic_DNA"/>
</dbReference>
<evidence type="ECO:0000313" key="2">
    <source>
        <dbReference type="Proteomes" id="UP000069850"/>
    </source>
</evidence>
<dbReference type="AlphaFoldDB" id="A0A0X3BNS0"/>
<accession>A0A0X3BNS0</accession>
<reference evidence="1 2" key="1">
    <citation type="submission" date="2016-01" db="EMBL/GenBank/DDBJ databases">
        <authorList>
            <person name="Manzoor S."/>
        </authorList>
    </citation>
    <scope>NUCLEOTIDE SEQUENCE [LARGE SCALE GENOMIC DNA]</scope>
    <source>
        <strain evidence="1">Methanoculleus sp MAB1</strain>
    </source>
</reference>
<proteinExistence type="predicted"/>
<dbReference type="KEGG" id="mema:MMAB1_2438"/>
<name>A0A0X3BNS0_9EURY</name>
<organism evidence="1 2">
    <name type="scientific">Methanoculleus bourgensis</name>
    <dbReference type="NCBI Taxonomy" id="83986"/>
    <lineage>
        <taxon>Archaea</taxon>
        <taxon>Methanobacteriati</taxon>
        <taxon>Methanobacteriota</taxon>
        <taxon>Stenosarchaea group</taxon>
        <taxon>Methanomicrobia</taxon>
        <taxon>Methanomicrobiales</taxon>
        <taxon>Methanomicrobiaceae</taxon>
        <taxon>Methanoculleus</taxon>
    </lineage>
</organism>
<protein>
    <submittedName>
        <fullName evidence="1">Uncharacterized protein</fullName>
    </submittedName>
</protein>